<dbReference type="GO" id="GO:0008237">
    <property type="term" value="F:metallopeptidase activity"/>
    <property type="evidence" value="ECO:0007669"/>
    <property type="project" value="InterPro"/>
</dbReference>
<comment type="caution">
    <text evidence="3">The sequence shown here is derived from an EMBL/GenBank/DDBJ whole genome shotgun (WGS) entry which is preliminary data.</text>
</comment>
<sequence>CVKRIKGVSERIKVATSHYVSRKDNMVLYTTEGTKIDQTIVFCGGGVAATAVEGGEVQTRSLPASFRGDFHTQGHEYFESLNLVDVSEQTAHEAIKLLKAEKMPSGKATIILGHSQLALQVHESCGHPTELDRAIGYEAAYAGTSFLTPDLLNKDFKYGNELVTMVADATVAGGLGTFYYDHEGVQAQKNILVDKGIFTGFMSSRETAKAIGLERSSGAARSMGYDRIPIVRMTNVNLEPGDWELDELTQDTKEG</sequence>
<proteinExistence type="inferred from homology"/>
<protein>
    <recommendedName>
        <fullName evidence="2">Metalloprotease TldD/E C-terminal domain-containing protein</fullName>
    </recommendedName>
</protein>
<dbReference type="InterPro" id="IPR036059">
    <property type="entry name" value="TldD/PmbA_sf"/>
</dbReference>
<feature type="non-terminal residue" evidence="3">
    <location>
        <position position="1"/>
    </location>
</feature>
<dbReference type="InterPro" id="IPR035068">
    <property type="entry name" value="TldD/PmbA_N"/>
</dbReference>
<comment type="similarity">
    <text evidence="1">Belongs to the peptidase U62 family.</text>
</comment>
<name>X1IW44_9ZZZZ</name>
<dbReference type="SUPFAM" id="SSF111283">
    <property type="entry name" value="Putative modulator of DNA gyrase, PmbA/TldD"/>
    <property type="match status" value="1"/>
</dbReference>
<dbReference type="EMBL" id="BARU01035027">
    <property type="protein sequence ID" value="GAH70329.1"/>
    <property type="molecule type" value="Genomic_DNA"/>
</dbReference>
<dbReference type="Gene3D" id="3.30.2290.10">
    <property type="entry name" value="PmbA/TldD superfamily"/>
    <property type="match status" value="1"/>
</dbReference>
<evidence type="ECO:0000313" key="3">
    <source>
        <dbReference type="EMBL" id="GAH70329.1"/>
    </source>
</evidence>
<dbReference type="GO" id="GO:0006508">
    <property type="term" value="P:proteolysis"/>
    <property type="evidence" value="ECO:0007669"/>
    <property type="project" value="InterPro"/>
</dbReference>
<dbReference type="InterPro" id="IPR045569">
    <property type="entry name" value="Metalloprtase-TldD/E_C"/>
</dbReference>
<dbReference type="PANTHER" id="PTHR30624:SF10">
    <property type="entry name" value="CONSERVED PROTEIN"/>
    <property type="match status" value="1"/>
</dbReference>
<feature type="non-terminal residue" evidence="3">
    <location>
        <position position="255"/>
    </location>
</feature>
<dbReference type="PANTHER" id="PTHR30624">
    <property type="entry name" value="UNCHARACTERIZED PROTEIN TLDD AND PMBA"/>
    <property type="match status" value="1"/>
</dbReference>
<evidence type="ECO:0000256" key="1">
    <source>
        <dbReference type="ARBA" id="ARBA00005836"/>
    </source>
</evidence>
<evidence type="ECO:0000259" key="2">
    <source>
        <dbReference type="Pfam" id="PF19289"/>
    </source>
</evidence>
<organism evidence="3">
    <name type="scientific">marine sediment metagenome</name>
    <dbReference type="NCBI Taxonomy" id="412755"/>
    <lineage>
        <taxon>unclassified sequences</taxon>
        <taxon>metagenomes</taxon>
        <taxon>ecological metagenomes</taxon>
    </lineage>
</organism>
<reference evidence="3" key="1">
    <citation type="journal article" date="2014" name="Front. Microbiol.">
        <title>High frequency of phylogenetically diverse reductive dehalogenase-homologous genes in deep subseafloor sedimentary metagenomes.</title>
        <authorList>
            <person name="Kawai M."/>
            <person name="Futagami T."/>
            <person name="Toyoda A."/>
            <person name="Takaki Y."/>
            <person name="Nishi S."/>
            <person name="Hori S."/>
            <person name="Arai W."/>
            <person name="Tsubouchi T."/>
            <person name="Morono Y."/>
            <person name="Uchiyama I."/>
            <person name="Ito T."/>
            <person name="Fujiyama A."/>
            <person name="Inagaki F."/>
            <person name="Takami H."/>
        </authorList>
    </citation>
    <scope>NUCLEOTIDE SEQUENCE</scope>
    <source>
        <strain evidence="3">Expedition CK06-06</strain>
    </source>
</reference>
<dbReference type="GO" id="GO:0005829">
    <property type="term" value="C:cytosol"/>
    <property type="evidence" value="ECO:0007669"/>
    <property type="project" value="TreeGrafter"/>
</dbReference>
<dbReference type="AlphaFoldDB" id="X1IW44"/>
<feature type="domain" description="Metalloprotease TldD/E C-terminal" evidence="2">
    <location>
        <begin position="105"/>
        <end position="255"/>
    </location>
</feature>
<gene>
    <name evidence="3" type="ORF">S03H2_54888</name>
</gene>
<dbReference type="InterPro" id="IPR051463">
    <property type="entry name" value="Peptidase_U62_metallo"/>
</dbReference>
<dbReference type="Pfam" id="PF19289">
    <property type="entry name" value="PmbA_TldD_3rd"/>
    <property type="match status" value="1"/>
</dbReference>
<accession>X1IW44</accession>